<evidence type="ECO:0000313" key="2">
    <source>
        <dbReference type="EMBL" id="CAE8632963.1"/>
    </source>
</evidence>
<evidence type="ECO:0000256" key="1">
    <source>
        <dbReference type="SAM" id="SignalP"/>
    </source>
</evidence>
<organism evidence="2 3">
    <name type="scientific">Polarella glacialis</name>
    <name type="common">Dinoflagellate</name>
    <dbReference type="NCBI Taxonomy" id="89957"/>
    <lineage>
        <taxon>Eukaryota</taxon>
        <taxon>Sar</taxon>
        <taxon>Alveolata</taxon>
        <taxon>Dinophyceae</taxon>
        <taxon>Suessiales</taxon>
        <taxon>Suessiaceae</taxon>
        <taxon>Polarella</taxon>
    </lineage>
</organism>
<comment type="caution">
    <text evidence="2">The sequence shown here is derived from an EMBL/GenBank/DDBJ whole genome shotgun (WGS) entry which is preliminary data.</text>
</comment>
<feature type="chain" id="PRO_5032727312" description="Glycosyltransferase family 92 protein" evidence="1">
    <location>
        <begin position="18"/>
        <end position="403"/>
    </location>
</feature>
<protein>
    <recommendedName>
        <fullName evidence="4">Glycosyltransferase family 92 protein</fullName>
    </recommendedName>
</protein>
<feature type="signal peptide" evidence="1">
    <location>
        <begin position="1"/>
        <end position="17"/>
    </location>
</feature>
<gene>
    <name evidence="2" type="ORF">PGLA2088_LOCUS1236</name>
</gene>
<evidence type="ECO:0000313" key="3">
    <source>
        <dbReference type="Proteomes" id="UP000626109"/>
    </source>
</evidence>
<keyword evidence="1" id="KW-0732">Signal</keyword>
<evidence type="ECO:0008006" key="4">
    <source>
        <dbReference type="Google" id="ProtNLM"/>
    </source>
</evidence>
<sequence>MLICLAFLQVLWLYVLTEDISHVLSWTTWKCGLSLFYRGGPFFVAHYKKSQQEMVSHYKRTWNLTKEVKHEGYLGVNPLDDGDHNRFNACPSSDAARFGRYQRMAARLSWAERDALGENRQAPALVCLPDGVVLGPRCRKWFAILDVVVRDEPVAYVRQFIEHHLAVGFGHVLLGLDEGNSNTHFTAPENWSGWMKDYAEAFKPYTERGLLTMWSSGTQDKGHAAHVLRFASETFWMARVDMDELIVPFYPEQSVVPFLRSITGKPGQVPFQLKMGRIDYGDGGWTDKTPPPEVPLVEAYRLRSALPGSTKSFVQTDFILLPEAAAVVVANPHHFVEDAGQLGPFTCQDNRWVFGMLLWCCPDYPKVYWPPAAWLRQAELDVPLRIPVAQAVFDRLLTNPLLV</sequence>
<accession>A0A813H5R9</accession>
<dbReference type="EMBL" id="CAJNNW010000951">
    <property type="protein sequence ID" value="CAE8632963.1"/>
    <property type="molecule type" value="Genomic_DNA"/>
</dbReference>
<dbReference type="Proteomes" id="UP000626109">
    <property type="component" value="Unassembled WGS sequence"/>
</dbReference>
<name>A0A813H5R9_POLGL</name>
<dbReference type="AlphaFoldDB" id="A0A813H5R9"/>
<proteinExistence type="predicted"/>
<feature type="non-terminal residue" evidence="2">
    <location>
        <position position="1"/>
    </location>
</feature>
<reference evidence="2" key="1">
    <citation type="submission" date="2021-02" db="EMBL/GenBank/DDBJ databases">
        <authorList>
            <person name="Dougan E. K."/>
            <person name="Rhodes N."/>
            <person name="Thang M."/>
            <person name="Chan C."/>
        </authorList>
    </citation>
    <scope>NUCLEOTIDE SEQUENCE</scope>
</reference>